<dbReference type="Pfam" id="PF09697">
    <property type="entry name" value="Porph_ging"/>
    <property type="match status" value="1"/>
</dbReference>
<dbReference type="AlphaFoldDB" id="A0A1H6BAV2"/>
<dbReference type="EMBL" id="FNUS01000007">
    <property type="protein sequence ID" value="SEG57525.1"/>
    <property type="molecule type" value="Genomic_DNA"/>
</dbReference>
<organism evidence="1 2">
    <name type="scientific">Halpernia humi</name>
    <dbReference type="NCBI Taxonomy" id="493375"/>
    <lineage>
        <taxon>Bacteria</taxon>
        <taxon>Pseudomonadati</taxon>
        <taxon>Bacteroidota</taxon>
        <taxon>Flavobacteriia</taxon>
        <taxon>Flavobacteriales</taxon>
        <taxon>Weeksellaceae</taxon>
        <taxon>Chryseobacterium group</taxon>
        <taxon>Halpernia</taxon>
    </lineage>
</organism>
<proteinExistence type="predicted"/>
<sequence>MKKNLIIIIVFLCFGKGITQTKRFFYNLTFKIDSINIKKDVVVLEINKDHNSFFSNDYLVTDSLNDRDGAKFEFAYPKFQKIVKWNKNDNSLDIFNSLGGINYYEYKTHKTISWVLCNDIKKIGIYTVQKATAKYGGRDWVAWFTNEIPFSYGPYVFNGLPGLILEIYDAKENYHFIFIQNKNFNKEIDFSKIIEKKYLGVNKIKIQEKDWKAVQLNYYNNPIPEYKTGLEAMMLKDDGTKYTAKDYREVEKNIQRVIKKYNNPIELDEKIDYP</sequence>
<evidence type="ECO:0000313" key="1">
    <source>
        <dbReference type="EMBL" id="SEG57525.1"/>
    </source>
</evidence>
<dbReference type="RefSeq" id="WP_103914650.1">
    <property type="nucleotide sequence ID" value="NZ_FNUS01000007.1"/>
</dbReference>
<accession>A0A1H6BAV2</accession>
<keyword evidence="2" id="KW-1185">Reference proteome</keyword>
<name>A0A1H6BAV2_9FLAO</name>
<dbReference type="NCBIfam" id="TIGR01200">
    <property type="entry name" value="GLPGLI"/>
    <property type="match status" value="1"/>
</dbReference>
<gene>
    <name evidence="1" type="ORF">SAMN05421847_2818</name>
</gene>
<dbReference type="Proteomes" id="UP000236738">
    <property type="component" value="Unassembled WGS sequence"/>
</dbReference>
<protein>
    <submittedName>
        <fullName evidence="1">GLPGLI family protein</fullName>
    </submittedName>
</protein>
<dbReference type="OrthoDB" id="713598at2"/>
<reference evidence="2" key="1">
    <citation type="submission" date="2016-10" db="EMBL/GenBank/DDBJ databases">
        <authorList>
            <person name="Varghese N."/>
            <person name="Submissions S."/>
        </authorList>
    </citation>
    <scope>NUCLEOTIDE SEQUENCE [LARGE SCALE GENOMIC DNA]</scope>
    <source>
        <strain evidence="2">DSM 21580</strain>
    </source>
</reference>
<evidence type="ECO:0000313" key="2">
    <source>
        <dbReference type="Proteomes" id="UP000236738"/>
    </source>
</evidence>
<dbReference type="InterPro" id="IPR005901">
    <property type="entry name" value="GLPGLI"/>
</dbReference>